<protein>
    <recommendedName>
        <fullName evidence="3">Fe-only nitrogenase accessory protein AnfO</fullName>
    </recommendedName>
</protein>
<reference evidence="1 2" key="1">
    <citation type="journal article" date="2012" name="J. Bacteriol.">
        <title>Draft Genome Sequence of the Purple Photosynthetic Bacterium Phaeospirillum molischianum DSM120, a Particularly Versatile Bacterium.</title>
        <authorList>
            <person name="Duquesne K."/>
            <person name="Prima V."/>
            <person name="Ji B."/>
            <person name="Rouy Z."/>
            <person name="Medigue C."/>
            <person name="Talla E."/>
            <person name="Sturgis J.N."/>
        </authorList>
    </citation>
    <scope>NUCLEOTIDE SEQUENCE [LARGE SCALE GENOMIC DNA]</scope>
    <source>
        <strain evidence="2">DSM120</strain>
    </source>
</reference>
<dbReference type="Proteomes" id="UP000004169">
    <property type="component" value="Unassembled WGS sequence"/>
</dbReference>
<gene>
    <name evidence="1" type="ORF">PHAMO_270262</name>
</gene>
<dbReference type="STRING" id="1150626.PHAMO_270262"/>
<organism evidence="1 2">
    <name type="scientific">Magnetospirillum molischianum DSM 120</name>
    <dbReference type="NCBI Taxonomy" id="1150626"/>
    <lineage>
        <taxon>Bacteria</taxon>
        <taxon>Pseudomonadati</taxon>
        <taxon>Pseudomonadota</taxon>
        <taxon>Alphaproteobacteria</taxon>
        <taxon>Rhodospirillales</taxon>
        <taxon>Rhodospirillaceae</taxon>
        <taxon>Magnetospirillum</taxon>
    </lineage>
</organism>
<evidence type="ECO:0000313" key="1">
    <source>
        <dbReference type="EMBL" id="CCG41421.1"/>
    </source>
</evidence>
<comment type="caution">
    <text evidence="1">The sequence shown here is derived from an EMBL/GenBank/DDBJ whole genome shotgun (WGS) entry which is preliminary data.</text>
</comment>
<dbReference type="EMBL" id="CAHP01000020">
    <property type="protein sequence ID" value="CCG41421.1"/>
    <property type="molecule type" value="Genomic_DNA"/>
</dbReference>
<evidence type="ECO:0000313" key="2">
    <source>
        <dbReference type="Proteomes" id="UP000004169"/>
    </source>
</evidence>
<dbReference type="AlphaFoldDB" id="H8FST3"/>
<dbReference type="InterPro" id="IPR014287">
    <property type="entry name" value="Nase_Fe-Fe_AnfO"/>
</dbReference>
<evidence type="ECO:0008006" key="3">
    <source>
        <dbReference type="Google" id="ProtNLM"/>
    </source>
</evidence>
<dbReference type="OrthoDB" id="200286at2"/>
<keyword evidence="2" id="KW-1185">Reference proteome</keyword>
<name>H8FST3_MAGML</name>
<dbReference type="eggNOG" id="ENOG50308XE">
    <property type="taxonomic scope" value="Bacteria"/>
</dbReference>
<sequence length="232" mass="24413">MKIAACIDEAGTVSTLDRPGSVCLFGREATGWVEQDRIAFDLAARPTLALRKEALRDLAIRLGDCRVLLAAGVTGIVPAILQGELGFRIWRSQGELTEQLDHVATREAEAAEAAAVIAAPELPAGSCCSSRCSTGCTPATDTAAKIDIAPEQIGRPEEGRLRIDLAACLAGTSGLNSRDILVPILTGPPFRSLEILCDHPPRWLAETVAGLGLIASIEATPKSGIRVTVTPR</sequence>
<dbReference type="RefSeq" id="WP_002728500.1">
    <property type="nucleotide sequence ID" value="NZ_CAHP01000020.1"/>
</dbReference>
<dbReference type="NCBIfam" id="TIGR02940">
    <property type="entry name" value="anfO_nitrog"/>
    <property type="match status" value="1"/>
</dbReference>
<dbReference type="Pfam" id="PF09582">
    <property type="entry name" value="AnfO_nitrog"/>
    <property type="match status" value="1"/>
</dbReference>
<proteinExistence type="predicted"/>
<accession>H8FST3</accession>